<evidence type="ECO:0000313" key="6">
    <source>
        <dbReference type="EMBL" id="MDG0813668.1"/>
    </source>
</evidence>
<gene>
    <name evidence="6" type="ORF">OMP40_33530</name>
</gene>
<keyword evidence="7" id="KW-1185">Reference proteome</keyword>
<dbReference type="Pfam" id="PF01339">
    <property type="entry name" value="CheB_methylest"/>
    <property type="match status" value="1"/>
</dbReference>
<evidence type="ECO:0000259" key="5">
    <source>
        <dbReference type="PROSITE" id="PS50122"/>
    </source>
</evidence>
<dbReference type="Gene3D" id="3.40.50.180">
    <property type="entry name" value="Methylesterase CheB, C-terminal domain"/>
    <property type="match status" value="1"/>
</dbReference>
<dbReference type="InterPro" id="IPR000673">
    <property type="entry name" value="Sig_transdc_resp-reg_Me-estase"/>
</dbReference>
<evidence type="ECO:0000313" key="7">
    <source>
        <dbReference type="Proteomes" id="UP001153404"/>
    </source>
</evidence>
<dbReference type="GO" id="GO:0006935">
    <property type="term" value="P:chemotaxis"/>
    <property type="evidence" value="ECO:0007669"/>
    <property type="project" value="UniProtKB-UniRule"/>
</dbReference>
<evidence type="ECO:0000256" key="2">
    <source>
        <dbReference type="ARBA" id="ARBA00039140"/>
    </source>
</evidence>
<dbReference type="CDD" id="cd16432">
    <property type="entry name" value="CheB_Rec"/>
    <property type="match status" value="1"/>
</dbReference>
<feature type="active site" evidence="4">
    <location>
        <position position="176"/>
    </location>
</feature>
<proteinExistence type="predicted"/>
<evidence type="ECO:0000256" key="3">
    <source>
        <dbReference type="ARBA" id="ARBA00048267"/>
    </source>
</evidence>
<dbReference type="PROSITE" id="PS50122">
    <property type="entry name" value="CHEB"/>
    <property type="match status" value="1"/>
</dbReference>
<dbReference type="AlphaFoldDB" id="A0A9X4KZY3"/>
<comment type="catalytic activity">
    <reaction evidence="3">
        <text>[protein]-L-glutamate 5-O-methyl ester + H2O = L-glutamyl-[protein] + methanol + H(+)</text>
        <dbReference type="Rhea" id="RHEA:23236"/>
        <dbReference type="Rhea" id="RHEA-COMP:10208"/>
        <dbReference type="Rhea" id="RHEA-COMP:10311"/>
        <dbReference type="ChEBI" id="CHEBI:15377"/>
        <dbReference type="ChEBI" id="CHEBI:15378"/>
        <dbReference type="ChEBI" id="CHEBI:17790"/>
        <dbReference type="ChEBI" id="CHEBI:29973"/>
        <dbReference type="ChEBI" id="CHEBI:82795"/>
        <dbReference type="EC" id="3.1.1.61"/>
    </reaction>
</comment>
<protein>
    <recommendedName>
        <fullName evidence="2">protein-glutamate methylesterase</fullName>
        <ecNumber evidence="2">3.1.1.61</ecNumber>
    </recommendedName>
</protein>
<keyword evidence="4" id="KW-0145">Chemotaxis</keyword>
<feature type="active site" evidence="4">
    <location>
        <position position="54"/>
    </location>
</feature>
<dbReference type="SUPFAM" id="SSF52738">
    <property type="entry name" value="Methylesterase CheB, C-terminal domain"/>
    <property type="match status" value="1"/>
</dbReference>
<dbReference type="GO" id="GO:0008984">
    <property type="term" value="F:protein-glutamate methylesterase activity"/>
    <property type="evidence" value="ECO:0007669"/>
    <property type="project" value="UniProtKB-EC"/>
</dbReference>
<feature type="domain" description="CheB-type methylesterase" evidence="5">
    <location>
        <begin position="38"/>
        <end position="233"/>
    </location>
</feature>
<evidence type="ECO:0000256" key="1">
    <source>
        <dbReference type="ARBA" id="ARBA00022801"/>
    </source>
</evidence>
<dbReference type="PANTHER" id="PTHR42872">
    <property type="entry name" value="PROTEIN-GLUTAMATE METHYLESTERASE/PROTEIN-GLUTAMINE GLUTAMINASE"/>
    <property type="match status" value="1"/>
</dbReference>
<organism evidence="6 7">
    <name type="scientific">Cohnella rhizosphaerae</name>
    <dbReference type="NCBI Taxonomy" id="1457232"/>
    <lineage>
        <taxon>Bacteria</taxon>
        <taxon>Bacillati</taxon>
        <taxon>Bacillota</taxon>
        <taxon>Bacilli</taxon>
        <taxon>Bacillales</taxon>
        <taxon>Paenibacillaceae</taxon>
        <taxon>Cohnella</taxon>
    </lineage>
</organism>
<dbReference type="GO" id="GO:0005737">
    <property type="term" value="C:cytoplasm"/>
    <property type="evidence" value="ECO:0007669"/>
    <property type="project" value="InterPro"/>
</dbReference>
<sequence>MRSGAKAFLLKPAAPTPEHVASFIRNVARLARQYAAPPASAAGGQTGLIAIGASTGGTEAIYYLLQMLPPNVPGIVIVQHIPPVFSRMFAERLNQATRFEAREAETGDEIKSGIVLVAPGDRHLKVVRSGGRLKADCSKGEKVSGHIPSVDILFGSVAACAGPESIGILLTGMGQDGARGLLAMRQAGARTIVQDEQTSVVYGMPKAAYELGAAEFRRPIGEIAALVGSLRQS</sequence>
<reference evidence="6" key="1">
    <citation type="submission" date="2022-10" db="EMBL/GenBank/DDBJ databases">
        <title>Comparative genomic analysis of Cohnella hashimotonis sp. nov., isolated from the International Space Station.</title>
        <authorList>
            <person name="Simpson A."/>
            <person name="Venkateswaran K."/>
        </authorList>
    </citation>
    <scope>NUCLEOTIDE SEQUENCE</scope>
    <source>
        <strain evidence="6">DSM 28161</strain>
    </source>
</reference>
<dbReference type="RefSeq" id="WP_277537761.1">
    <property type="nucleotide sequence ID" value="NZ_JAPDIA010000008.1"/>
</dbReference>
<dbReference type="GO" id="GO:0000156">
    <property type="term" value="F:phosphorelay response regulator activity"/>
    <property type="evidence" value="ECO:0007669"/>
    <property type="project" value="InterPro"/>
</dbReference>
<accession>A0A9X4KZY3</accession>
<feature type="active site" evidence="4">
    <location>
        <position position="80"/>
    </location>
</feature>
<evidence type="ECO:0000256" key="4">
    <source>
        <dbReference type="PROSITE-ProRule" id="PRU00050"/>
    </source>
</evidence>
<keyword evidence="1 4" id="KW-0378">Hydrolase</keyword>
<dbReference type="EC" id="3.1.1.61" evidence="2"/>
<dbReference type="EMBL" id="JAPDIA010000008">
    <property type="protein sequence ID" value="MDG0813668.1"/>
    <property type="molecule type" value="Genomic_DNA"/>
</dbReference>
<comment type="caution">
    <text evidence="6">The sequence shown here is derived from an EMBL/GenBank/DDBJ whole genome shotgun (WGS) entry which is preliminary data.</text>
</comment>
<dbReference type="PANTHER" id="PTHR42872:SF6">
    <property type="entry name" value="PROTEIN-GLUTAMATE METHYLESTERASE_PROTEIN-GLUTAMINE GLUTAMINASE"/>
    <property type="match status" value="1"/>
</dbReference>
<dbReference type="Proteomes" id="UP001153404">
    <property type="component" value="Unassembled WGS sequence"/>
</dbReference>
<name>A0A9X4KZY3_9BACL</name>
<dbReference type="InterPro" id="IPR035909">
    <property type="entry name" value="CheB_C"/>
</dbReference>